<evidence type="ECO:0000256" key="7">
    <source>
        <dbReference type="ARBA" id="ARBA00022737"/>
    </source>
</evidence>
<dbReference type="PROSITE" id="PS51424">
    <property type="entry name" value="ROC"/>
    <property type="match status" value="1"/>
</dbReference>
<dbReference type="SMART" id="SM00364">
    <property type="entry name" value="LRR_BAC"/>
    <property type="match status" value="8"/>
</dbReference>
<dbReference type="SUPFAM" id="SSF52540">
    <property type="entry name" value="P-loop containing nucleoside triphosphate hydrolases"/>
    <property type="match status" value="1"/>
</dbReference>
<comment type="catalytic activity">
    <reaction evidence="12">
        <text>L-threonyl-[protein] + ATP = O-phospho-L-threonyl-[protein] + ADP + H(+)</text>
        <dbReference type="Rhea" id="RHEA:46608"/>
        <dbReference type="Rhea" id="RHEA-COMP:11060"/>
        <dbReference type="Rhea" id="RHEA-COMP:11605"/>
        <dbReference type="ChEBI" id="CHEBI:15378"/>
        <dbReference type="ChEBI" id="CHEBI:30013"/>
        <dbReference type="ChEBI" id="CHEBI:30616"/>
        <dbReference type="ChEBI" id="CHEBI:61977"/>
        <dbReference type="ChEBI" id="CHEBI:456216"/>
        <dbReference type="EC" id="2.7.11.1"/>
    </reaction>
</comment>
<feature type="compositionally biased region" description="Basic and acidic residues" evidence="16">
    <location>
        <begin position="1744"/>
        <end position="1755"/>
    </location>
</feature>
<dbReference type="InterPro" id="IPR011047">
    <property type="entry name" value="Quinoprotein_ADH-like_sf"/>
</dbReference>
<dbReference type="Gene3D" id="3.30.70.1390">
    <property type="entry name" value="ROC domain from the Parkinson's disease-associated leucine-rich repeat kinase 2"/>
    <property type="match status" value="1"/>
</dbReference>
<dbReference type="GO" id="GO:0005525">
    <property type="term" value="F:GTP binding"/>
    <property type="evidence" value="ECO:0007669"/>
    <property type="project" value="UniProtKB-KW"/>
</dbReference>
<dbReference type="Pfam" id="PF23748">
    <property type="entry name" value="Beta-prop_LRRK2"/>
    <property type="match status" value="1"/>
</dbReference>
<feature type="compositionally biased region" description="Polar residues" evidence="16">
    <location>
        <begin position="710"/>
        <end position="724"/>
    </location>
</feature>
<dbReference type="InterPro" id="IPR011009">
    <property type="entry name" value="Kinase-like_dom_sf"/>
</dbReference>
<protein>
    <recommendedName>
        <fullName evidence="3">non-specific serine/threonine protein kinase</fullName>
        <ecNumber evidence="3">2.7.11.1</ecNumber>
    </recommendedName>
</protein>
<evidence type="ECO:0000256" key="6">
    <source>
        <dbReference type="ARBA" id="ARBA00022679"/>
    </source>
</evidence>
<dbReference type="InterPro" id="IPR008271">
    <property type="entry name" value="Ser/Thr_kinase_AS"/>
</dbReference>
<feature type="compositionally biased region" description="Basic and acidic residues" evidence="16">
    <location>
        <begin position="1831"/>
        <end position="1843"/>
    </location>
</feature>
<dbReference type="SMART" id="SM00220">
    <property type="entry name" value="S_TKc"/>
    <property type="match status" value="1"/>
</dbReference>
<dbReference type="InterPro" id="IPR027417">
    <property type="entry name" value="P-loop_NTPase"/>
</dbReference>
<dbReference type="SUPFAM" id="SSF56112">
    <property type="entry name" value="Protein kinase-like (PK-like)"/>
    <property type="match status" value="1"/>
</dbReference>
<evidence type="ECO:0000256" key="10">
    <source>
        <dbReference type="ARBA" id="ARBA00022840"/>
    </source>
</evidence>
<keyword evidence="5" id="KW-0433">Leucine-rich repeat</keyword>
<feature type="repeat" description="ANK" evidence="14">
    <location>
        <begin position="181"/>
        <end position="213"/>
    </location>
</feature>
<dbReference type="PRINTS" id="PR01415">
    <property type="entry name" value="ANKYRIN"/>
</dbReference>
<feature type="compositionally biased region" description="Polar residues" evidence="16">
    <location>
        <begin position="1679"/>
        <end position="1703"/>
    </location>
</feature>
<comment type="cofactor">
    <cofactor evidence="1">
        <name>Mg(2+)</name>
        <dbReference type="ChEBI" id="CHEBI:18420"/>
    </cofactor>
</comment>
<evidence type="ECO:0000256" key="4">
    <source>
        <dbReference type="ARBA" id="ARBA00022527"/>
    </source>
</evidence>
<dbReference type="PROSITE" id="PS50088">
    <property type="entry name" value="ANK_REPEAT"/>
    <property type="match status" value="4"/>
</dbReference>
<feature type="region of interest" description="Disordered" evidence="16">
    <location>
        <begin position="1672"/>
        <end position="1868"/>
    </location>
</feature>
<dbReference type="Gene3D" id="1.10.510.10">
    <property type="entry name" value="Transferase(Phosphotransferase) domain 1"/>
    <property type="match status" value="1"/>
</dbReference>
<reference evidence="19 20" key="1">
    <citation type="journal article" date="2018" name="Sci. Rep.">
        <title>Comparative analysis of the Pocillopora damicornis genome highlights role of immune system in coral evolution.</title>
        <authorList>
            <person name="Cunning R."/>
            <person name="Bay R.A."/>
            <person name="Gillette P."/>
            <person name="Baker A.C."/>
            <person name="Traylor-Knowles N."/>
        </authorList>
    </citation>
    <scope>NUCLEOTIDE SEQUENCE [LARGE SCALE GENOMIC DNA]</scope>
    <source>
        <strain evidence="19">RSMAS</strain>
        <tissue evidence="19">Whole animal</tissue>
    </source>
</reference>
<dbReference type="InterPro" id="IPR002110">
    <property type="entry name" value="Ankyrin_rpt"/>
</dbReference>
<feature type="domain" description="Roc" evidence="18">
    <location>
        <begin position="1010"/>
        <end position="1243"/>
    </location>
</feature>
<dbReference type="InterPro" id="IPR056602">
    <property type="entry name" value="Beta-prop_LRRK2"/>
</dbReference>
<dbReference type="SMART" id="SM00369">
    <property type="entry name" value="LRR_TYP"/>
    <property type="match status" value="8"/>
</dbReference>
<dbReference type="GO" id="GO:0009966">
    <property type="term" value="P:regulation of signal transduction"/>
    <property type="evidence" value="ECO:0007669"/>
    <property type="project" value="UniProtKB-ARBA"/>
</dbReference>
<dbReference type="EC" id="2.7.11.1" evidence="3"/>
<evidence type="ECO:0000259" key="17">
    <source>
        <dbReference type="PROSITE" id="PS50011"/>
    </source>
</evidence>
<dbReference type="InterPro" id="IPR000719">
    <property type="entry name" value="Prot_kinase_dom"/>
</dbReference>
<feature type="repeat" description="ANK" evidence="14">
    <location>
        <begin position="79"/>
        <end position="111"/>
    </location>
</feature>
<dbReference type="InterPro" id="IPR036770">
    <property type="entry name" value="Ankyrin_rpt-contain_sf"/>
</dbReference>
<dbReference type="GO" id="GO:0004674">
    <property type="term" value="F:protein serine/threonine kinase activity"/>
    <property type="evidence" value="ECO:0007669"/>
    <property type="project" value="UniProtKB-KW"/>
</dbReference>
<dbReference type="PANTHER" id="PTHR24198">
    <property type="entry name" value="ANKYRIN REPEAT AND PROTEIN KINASE DOMAIN-CONTAINING PROTEIN"/>
    <property type="match status" value="1"/>
</dbReference>
<dbReference type="InterPro" id="IPR032675">
    <property type="entry name" value="LRR_dom_sf"/>
</dbReference>
<sequence length="2684" mass="297370">MAAPVFVFKGELLHQAAIYDQRDLLKSLLTAGVHGEANSLDPRGLTPLHTAALHDSVGCLVELLEWIEDLNIQSAPEDNCSTALHHAARNGHLRCLKVLIDAGARVDIKNKDGKTAMQIAFERGEIDCGNYLRTMEAIKKAAREEEISQELYRCCATGDLPRVKELLEEASTTTINKLYQGGSTLLYKACKGGHLEIVKLLLSSGADGSLNTITGLAPLYAAAQSGNDEVVRLIVQKFPHLINIPSKMDKSTALHVAAGEGSDEIIKSILQVPRDGEELAPCNKIDMSVRTSNEMTALHLAAQGGFVRALEQLLDCRHKCAGPCEAILTVSVNATDIMGQTALQGAVTVGYRDVVKLLLKHGADVNLCQSNAESFQGESDRATAAASVANSLTGRCSPLQIACSQEDLEMVEILLSNGAEDVDHKILNSAIMADSTEVTTILLQQGAQVDQEHTLHPSRTSNSPEELWRLSAVPICLLWNNMKLTKLEQQWILTAASKINPYDGDFAGPHPSLKTITRVDISGNKLSKLPIVLFQMAALKTLNASENAITCLPCLWLGGKKEKKTKASSLKVGKKAYSSCENILENLVFEESVQDFSYAESGWNCPHLEDIELHHNSLADLPTCLFELPVLKYLNVSSNDIQTLPFEMWTSPALKSLDLKGNWVRKLPVMKTRRARAGTGNSKTSSLPRAKVLSLSKDNLPNDLRHMSPSLASSPPHQSAEVNGKQNHPLKMFHHSQLWGTRHGDEIEDSDSEEEDIDLSKGASLQKLDLSANQIVKIPLGLSCLATNLVTLILSNNNISDVPSLALFPTSLGTLDLSHNNLTRFHPIAENFLHKNATESRCYSVVEGQKPGMRRRISAENGLQAGKARLCRHAKHRALPNLKRLDLNNNKLEEIHFTLPRTRPASVASVSDPTPVNSKGPSVLFPILQSLTLSNNELWTLPKDVGVLSKLGSLHVSNTKITRLPPEVGLLSELWDLQFQGLQLHDIEPSVLERKKTKDIVGYLRSVLERSEPHPSMKLMFVGVANIGKTTLLSQLRQEGTGSYQNSPPVGWTERKYKKKRTPSTIGRTKKAEVNISTVGVDVCDWIYPKKTDFAFGRADNRPSIKFSTWDFGGQREYYATHQCFLSHRSLYIAMWKVTDGEQGVNQIEPWLLNIQARAPDSTVIIVGTHYDMLEDKDRRSEYLTNLRSMISDNYIAVEYGGKVLNTRERGLPKVRAMIEVSCKTGYHIRELRQLIYNTSFDIKEKGSRLPLLKTPIPASYIAVENAVGVVRERCYRDDQTPVLKSEQFSAAVEAELSKQNFHLRGPEELQQATSFLHDNGVLLHYDDPLLRDLYFLDPQWLCDMLAHVVTIREVNPHINNGVMKRSDLSQIFRSERFPANLMSQYINLLSKFEVALPWSPEFLLVPSLLPDSQQETNLPVAAGVSAAVAQAMNVTAYTQPKVLRRQYVMSYVPSGFWPRLITRVIPDERIRDTVKSCCQLSPDGPVQEGDRDKLTSVAQPEWSCWKTGIELSCFGVKLLRICELEGRPFYGAPDDMANPLHYRREVHDTTRYSTIEVLTPCVRIRMEKFEQRKKITSKRTSLRKAGEDRREGSKLIGFKVKSVSDSSIQSAARLVAIAVEHMDTLITDWFPGLDAITVQGNRLVTRIIPCPKCIMTVCGNDRAEYEKERDNVPPDVLLTQSSGQDSGINLSATDGSSTSASPWPSPVHISRRPEANGEDNSLSQSVDSSDIQQGQSYSSPKFPSRDSFHSEPERFTFGYVSTGRETEEESSSCFDYTSDQSTDSHGSESSQSFSPEMGGRRRKQSGKGRRQLRSSDSEESDVIDMNSKSKKSDETNQEEPNKGADTGSTDSAESFQRGSGKYGSFRKRPTEDDTIIYSFEFEECVLAAYNTEPVECTLHGQLDLKELAPDAMFEDIAPNMNVQASDITKGKFLGKGTFGSVFRGELRQESGNSITIAMKMPLNNEVGDDAPAEEKQMAAAAMRALKENPTVTLNDAYRTVRQEMSILLPLKHNNIVSLLGYCLNPFSMILEFAPQGALDGILANYKRVGVRLNAFVMQKCIVQCASAIKYLHRHHIIYRDLKSENILVWVFPAPLSAGISHHQVVIKLADYGISRSAALAGMKGLGGTPGFMAPEIEKYVGKELYTDKVDSFSFGMYIYELVTLHQPFNDLNPAQVKQLIVEGHRPPLTTKDKKAPVFVLDLMAWCWQQEADKRPPSHHISQLSSATEFPRLSDVITFDKQLGLNCAVTAGSRVSQSRGADDRASVGSEVWLCRSELNAGIGMGKISVLGYSRGRCYHKKEFFVGKSCIRVACSVGSTVWLGTESGTLHVFCAMTYKQLCQGTIKSNRYILSMIHVPRANWVLVALADGSVLAYDDNISNHYHYHYTHKSEQTPVLELLPNRVYTGDGIPIHCIAALILRKPQDNEPPPNAGADSSEDSDERNSPCDEYVCEVWCGKERGTLTILDGEDMEKICTKSAEDSEPDSSSQREHSVSHLETCQATGSTISGDSPSRRSVWVALFPGTRVYRWDALEKKIVRSVDCSQYPPRFEGSKPKAPVRRGADPNPLSPSRAQVNSLLAVDKELYIGTSYGCILVCNNISLMVYTIIRCHDESVKHLLPLVTTPVVPSRGEQAKALVLSCGRGYRSLGASLYGHASYPSRRSKKTSLKDESVVLVWLADVWES</sequence>
<feature type="region of interest" description="Disordered" evidence="16">
    <location>
        <begin position="2549"/>
        <end position="2568"/>
    </location>
</feature>
<dbReference type="Gene3D" id="3.80.10.10">
    <property type="entry name" value="Ribonuclease Inhibitor"/>
    <property type="match status" value="3"/>
</dbReference>
<dbReference type="Gene3D" id="1.25.40.20">
    <property type="entry name" value="Ankyrin repeat-containing domain"/>
    <property type="match status" value="3"/>
</dbReference>
<dbReference type="PANTHER" id="PTHR24198:SF169">
    <property type="entry name" value="NON-SPECIFIC SERINE_THREONINE PROTEIN KINASE"/>
    <property type="match status" value="1"/>
</dbReference>
<feature type="repeat" description="ANK" evidence="14">
    <location>
        <begin position="43"/>
        <end position="75"/>
    </location>
</feature>
<dbReference type="Pfam" id="PF12796">
    <property type="entry name" value="Ank_2"/>
    <property type="match status" value="3"/>
</dbReference>
<evidence type="ECO:0000256" key="9">
    <source>
        <dbReference type="ARBA" id="ARBA00022777"/>
    </source>
</evidence>
<dbReference type="Pfam" id="PF13855">
    <property type="entry name" value="LRR_8"/>
    <property type="match status" value="1"/>
</dbReference>
<accession>A0A3M6TE76</accession>
<dbReference type="STRING" id="46731.A0A3M6TE76"/>
<feature type="compositionally biased region" description="Polar residues" evidence="16">
    <location>
        <begin position="2496"/>
        <end position="2511"/>
    </location>
</feature>
<feature type="compositionally biased region" description="Polar residues" evidence="16">
    <location>
        <begin position="1719"/>
        <end position="1742"/>
    </location>
</feature>
<dbReference type="PROSITE" id="PS00108">
    <property type="entry name" value="PROTEIN_KINASE_ST"/>
    <property type="match status" value="1"/>
</dbReference>
<dbReference type="InterPro" id="IPR032171">
    <property type="entry name" value="COR-A"/>
</dbReference>
<keyword evidence="6" id="KW-0808">Transferase</keyword>
<keyword evidence="9" id="KW-0418">Kinase</keyword>
<keyword evidence="7" id="KW-0677">Repeat</keyword>
<feature type="region of interest" description="Disordered" evidence="16">
    <location>
        <begin position="699"/>
        <end position="724"/>
    </location>
</feature>
<dbReference type="SUPFAM" id="SSF52058">
    <property type="entry name" value="L domain-like"/>
    <property type="match status" value="1"/>
</dbReference>
<evidence type="ECO:0000256" key="2">
    <source>
        <dbReference type="ARBA" id="ARBA00008171"/>
    </source>
</evidence>
<dbReference type="PRINTS" id="PR00449">
    <property type="entry name" value="RASTRNSFRMNG"/>
</dbReference>
<dbReference type="PROSITE" id="PS50297">
    <property type="entry name" value="ANK_REP_REGION"/>
    <property type="match status" value="3"/>
</dbReference>
<dbReference type="InterPro" id="IPR001245">
    <property type="entry name" value="Ser-Thr/Tyr_kinase_cat_dom"/>
</dbReference>
<dbReference type="EMBL" id="RCHS01003789">
    <property type="protein sequence ID" value="RMX39705.1"/>
    <property type="molecule type" value="Genomic_DNA"/>
</dbReference>
<evidence type="ECO:0000256" key="13">
    <source>
        <dbReference type="ARBA" id="ARBA00048679"/>
    </source>
</evidence>
<feature type="repeat" description="ANK" evidence="14">
    <location>
        <begin position="338"/>
        <end position="370"/>
    </location>
</feature>
<dbReference type="InterPro" id="IPR001611">
    <property type="entry name" value="Leu-rich_rpt"/>
</dbReference>
<dbReference type="Gene3D" id="3.40.50.300">
    <property type="entry name" value="P-loop containing nucleotide triphosphate hydrolases"/>
    <property type="match status" value="1"/>
</dbReference>
<evidence type="ECO:0000256" key="8">
    <source>
        <dbReference type="ARBA" id="ARBA00022741"/>
    </source>
</evidence>
<dbReference type="PROSITE" id="PS00107">
    <property type="entry name" value="PROTEIN_KINASE_ATP"/>
    <property type="match status" value="1"/>
</dbReference>
<evidence type="ECO:0000256" key="12">
    <source>
        <dbReference type="ARBA" id="ARBA00047899"/>
    </source>
</evidence>
<feature type="compositionally biased region" description="Polar residues" evidence="16">
    <location>
        <begin position="1774"/>
        <end position="1795"/>
    </location>
</feature>
<dbReference type="PROSITE" id="PS50011">
    <property type="entry name" value="PROTEIN_KINASE_DOM"/>
    <property type="match status" value="1"/>
</dbReference>
<evidence type="ECO:0000256" key="16">
    <source>
        <dbReference type="SAM" id="MobiDB-lite"/>
    </source>
</evidence>
<proteinExistence type="inferred from homology"/>
<evidence type="ECO:0000256" key="1">
    <source>
        <dbReference type="ARBA" id="ARBA00001946"/>
    </source>
</evidence>
<dbReference type="SMART" id="SM00248">
    <property type="entry name" value="ANK"/>
    <property type="match status" value="11"/>
</dbReference>
<name>A0A3M6TE76_POCDA</name>
<keyword evidence="8 15" id="KW-0547">Nucleotide-binding</keyword>
<gene>
    <name evidence="19" type="ORF">pdam_00008063</name>
</gene>
<organism evidence="19 20">
    <name type="scientific">Pocillopora damicornis</name>
    <name type="common">Cauliflower coral</name>
    <name type="synonym">Millepora damicornis</name>
    <dbReference type="NCBI Taxonomy" id="46731"/>
    <lineage>
        <taxon>Eukaryota</taxon>
        <taxon>Metazoa</taxon>
        <taxon>Cnidaria</taxon>
        <taxon>Anthozoa</taxon>
        <taxon>Hexacorallia</taxon>
        <taxon>Scleractinia</taxon>
        <taxon>Astrocoeniina</taxon>
        <taxon>Pocilloporidae</taxon>
        <taxon>Pocillopora</taxon>
    </lineage>
</organism>
<evidence type="ECO:0000256" key="5">
    <source>
        <dbReference type="ARBA" id="ARBA00022614"/>
    </source>
</evidence>
<dbReference type="Pfam" id="PF07714">
    <property type="entry name" value="PK_Tyr_Ser-Thr"/>
    <property type="match status" value="1"/>
</dbReference>
<dbReference type="Pfam" id="PF08477">
    <property type="entry name" value="Roc"/>
    <property type="match status" value="1"/>
</dbReference>
<evidence type="ECO:0000313" key="20">
    <source>
        <dbReference type="Proteomes" id="UP000275408"/>
    </source>
</evidence>
<dbReference type="InterPro" id="IPR020859">
    <property type="entry name" value="ROC"/>
</dbReference>
<comment type="similarity">
    <text evidence="2">Belongs to the protein kinase superfamily. TKL Ser/Thr protein kinase family. ROCO subfamily.</text>
</comment>
<evidence type="ECO:0000256" key="3">
    <source>
        <dbReference type="ARBA" id="ARBA00012513"/>
    </source>
</evidence>
<dbReference type="Proteomes" id="UP000275408">
    <property type="component" value="Unassembled WGS sequence"/>
</dbReference>
<evidence type="ECO:0000256" key="15">
    <source>
        <dbReference type="PROSITE-ProRule" id="PRU10141"/>
    </source>
</evidence>
<keyword evidence="10 15" id="KW-0067">ATP-binding</keyword>
<dbReference type="GO" id="GO:0005524">
    <property type="term" value="F:ATP binding"/>
    <property type="evidence" value="ECO:0007669"/>
    <property type="project" value="UniProtKB-UniRule"/>
</dbReference>
<evidence type="ECO:0000259" key="18">
    <source>
        <dbReference type="PROSITE" id="PS51424"/>
    </source>
</evidence>
<keyword evidence="11 14" id="KW-0040">ANK repeat</keyword>
<evidence type="ECO:0000256" key="11">
    <source>
        <dbReference type="ARBA" id="ARBA00023043"/>
    </source>
</evidence>
<comment type="catalytic activity">
    <reaction evidence="13">
        <text>L-seryl-[protein] + ATP = O-phospho-L-seryl-[protein] + ADP + H(+)</text>
        <dbReference type="Rhea" id="RHEA:17989"/>
        <dbReference type="Rhea" id="RHEA-COMP:9863"/>
        <dbReference type="Rhea" id="RHEA-COMP:11604"/>
        <dbReference type="ChEBI" id="CHEBI:15378"/>
        <dbReference type="ChEBI" id="CHEBI:29999"/>
        <dbReference type="ChEBI" id="CHEBI:30616"/>
        <dbReference type="ChEBI" id="CHEBI:83421"/>
        <dbReference type="ChEBI" id="CHEBI:456216"/>
        <dbReference type="EC" id="2.7.11.1"/>
    </reaction>
</comment>
<feature type="binding site" evidence="15">
    <location>
        <position position="1960"/>
    </location>
    <ligand>
        <name>ATP</name>
        <dbReference type="ChEBI" id="CHEBI:30616"/>
    </ligand>
</feature>
<dbReference type="GO" id="GO:0005737">
    <property type="term" value="C:cytoplasm"/>
    <property type="evidence" value="ECO:0007669"/>
    <property type="project" value="UniProtKB-ARBA"/>
</dbReference>
<dbReference type="SUPFAM" id="SSF48403">
    <property type="entry name" value="Ankyrin repeat"/>
    <property type="match status" value="2"/>
</dbReference>
<dbReference type="InterPro" id="IPR017441">
    <property type="entry name" value="Protein_kinase_ATP_BS"/>
</dbReference>
<feature type="region of interest" description="Disordered" evidence="16">
    <location>
        <begin position="2423"/>
        <end position="2445"/>
    </location>
</feature>
<keyword evidence="20" id="KW-1185">Reference proteome</keyword>
<dbReference type="SUPFAM" id="SSF50998">
    <property type="entry name" value="Quinoprotein alcohol dehydrogenase-like"/>
    <property type="match status" value="1"/>
</dbReference>
<evidence type="ECO:0000313" key="19">
    <source>
        <dbReference type="EMBL" id="RMX39705.1"/>
    </source>
</evidence>
<feature type="domain" description="Protein kinase" evidence="17">
    <location>
        <begin position="1928"/>
        <end position="2233"/>
    </location>
</feature>
<feature type="compositionally biased region" description="Basic residues" evidence="16">
    <location>
        <begin position="1801"/>
        <end position="1813"/>
    </location>
</feature>
<dbReference type="OrthoDB" id="10252328at2759"/>
<comment type="caution">
    <text evidence="19">The sequence shown here is derived from an EMBL/GenBank/DDBJ whole genome shotgun (WGS) entry which is preliminary data.</text>
</comment>
<dbReference type="PROSITE" id="PS51450">
    <property type="entry name" value="LRR"/>
    <property type="match status" value="4"/>
</dbReference>
<dbReference type="InterPro" id="IPR003591">
    <property type="entry name" value="Leu-rich_rpt_typical-subtyp"/>
</dbReference>
<feature type="region of interest" description="Disordered" evidence="16">
    <location>
        <begin position="2476"/>
        <end position="2512"/>
    </location>
</feature>
<evidence type="ECO:0000256" key="14">
    <source>
        <dbReference type="PROSITE-ProRule" id="PRU00023"/>
    </source>
</evidence>
<dbReference type="Pfam" id="PF00023">
    <property type="entry name" value="Ank"/>
    <property type="match status" value="1"/>
</dbReference>
<keyword evidence="4" id="KW-0723">Serine/threonine-protein kinase</keyword>
<feature type="compositionally biased region" description="Polar residues" evidence="16">
    <location>
        <begin position="1847"/>
        <end position="1858"/>
    </location>
</feature>
<dbReference type="Pfam" id="PF16095">
    <property type="entry name" value="COR-A"/>
    <property type="match status" value="1"/>
</dbReference>